<dbReference type="RefSeq" id="WP_070049849.1">
    <property type="nucleotide sequence ID" value="NZ_CBCSDO010000008.1"/>
</dbReference>
<dbReference type="STRING" id="1628148.BI198_12475"/>
<evidence type="ECO:0000313" key="2">
    <source>
        <dbReference type="Proteomes" id="UP000242258"/>
    </source>
</evidence>
<protein>
    <recommendedName>
        <fullName evidence="3">WbqC family protein</fullName>
    </recommendedName>
</protein>
<organism evidence="1 2">
    <name type="scientific">Rheinheimera salexigens</name>
    <dbReference type="NCBI Taxonomy" id="1628148"/>
    <lineage>
        <taxon>Bacteria</taxon>
        <taxon>Pseudomonadati</taxon>
        <taxon>Pseudomonadota</taxon>
        <taxon>Gammaproteobacteria</taxon>
        <taxon>Chromatiales</taxon>
        <taxon>Chromatiaceae</taxon>
        <taxon>Rheinheimera</taxon>
    </lineage>
</organism>
<dbReference type="EMBL" id="MKEK01000001">
    <property type="protein sequence ID" value="OEY70295.1"/>
    <property type="molecule type" value="Genomic_DNA"/>
</dbReference>
<gene>
    <name evidence="1" type="ORF">BI198_12475</name>
</gene>
<dbReference type="InterPro" id="IPR014985">
    <property type="entry name" value="WbqC"/>
</dbReference>
<dbReference type="Pfam" id="PF08889">
    <property type="entry name" value="WbqC"/>
    <property type="match status" value="1"/>
</dbReference>
<evidence type="ECO:0008006" key="3">
    <source>
        <dbReference type="Google" id="ProtNLM"/>
    </source>
</evidence>
<comment type="caution">
    <text evidence="1">The sequence shown here is derived from an EMBL/GenBank/DDBJ whole genome shotgun (WGS) entry which is preliminary data.</text>
</comment>
<keyword evidence="2" id="KW-1185">Reference proteome</keyword>
<name>A0A1E7Q7Y4_9GAMM</name>
<evidence type="ECO:0000313" key="1">
    <source>
        <dbReference type="EMBL" id="OEY70295.1"/>
    </source>
</evidence>
<reference evidence="2" key="1">
    <citation type="submission" date="2016-09" db="EMBL/GenBank/DDBJ databases">
        <authorList>
            <person name="Wan X."/>
            <person name="Hou S."/>
        </authorList>
    </citation>
    <scope>NUCLEOTIDE SEQUENCE [LARGE SCALE GENOMIC DNA]</scope>
    <source>
        <strain evidence="2">KH87</strain>
    </source>
</reference>
<dbReference type="Proteomes" id="UP000242258">
    <property type="component" value="Unassembled WGS sequence"/>
</dbReference>
<sequence>MIKVAISQPTYLPWLGYFQQIAQVDSFVFLDTVQFEKQSWQSRNRIKDHQDQLIWLSVPIQSHSLGAKIQDIKLAQQGLNWQRKHLNSISTYLGKTPYLKEVQQLLQAVFDQEFDKLADLNIALIRAFCQKMGIKTQLLRASELNVSGSKTDLLLQILQQLDADCYYANQGSRIYLEQEASRFADLEIELKYQQWVHPEYQQKGQGFISHLAWPDAVCHQGFDAKLLQLLS</sequence>
<dbReference type="AlphaFoldDB" id="A0A1E7Q7Y4"/>
<dbReference type="OrthoDB" id="3611744at2"/>
<proteinExistence type="predicted"/>
<accession>A0A1E7Q7Y4</accession>